<evidence type="ECO:0000256" key="1">
    <source>
        <dbReference type="SAM" id="MobiDB-lite"/>
    </source>
</evidence>
<evidence type="ECO:0000313" key="3">
    <source>
        <dbReference type="Proteomes" id="UP000008177"/>
    </source>
</evidence>
<reference evidence="3" key="1">
    <citation type="journal article" date="2011" name="PLoS Genet.">
        <title>Genomic analysis of the necrotrophic fungal pathogens Sclerotinia sclerotiorum and Botrytis cinerea.</title>
        <authorList>
            <person name="Amselem J."/>
            <person name="Cuomo C.A."/>
            <person name="van Kan J.A."/>
            <person name="Viaud M."/>
            <person name="Benito E.P."/>
            <person name="Couloux A."/>
            <person name="Coutinho P.M."/>
            <person name="de Vries R.P."/>
            <person name="Dyer P.S."/>
            <person name="Fillinger S."/>
            <person name="Fournier E."/>
            <person name="Gout L."/>
            <person name="Hahn M."/>
            <person name="Kohn L."/>
            <person name="Lapalu N."/>
            <person name="Plummer K.M."/>
            <person name="Pradier J.M."/>
            <person name="Quevillon E."/>
            <person name="Sharon A."/>
            <person name="Simon A."/>
            <person name="ten Have A."/>
            <person name="Tudzynski B."/>
            <person name="Tudzynski P."/>
            <person name="Wincker P."/>
            <person name="Andrew M."/>
            <person name="Anthouard V."/>
            <person name="Beever R.E."/>
            <person name="Beffa R."/>
            <person name="Benoit I."/>
            <person name="Bouzid O."/>
            <person name="Brault B."/>
            <person name="Chen Z."/>
            <person name="Choquer M."/>
            <person name="Collemare J."/>
            <person name="Cotton P."/>
            <person name="Danchin E.G."/>
            <person name="Da Silva C."/>
            <person name="Gautier A."/>
            <person name="Giraud C."/>
            <person name="Giraud T."/>
            <person name="Gonzalez C."/>
            <person name="Grossetete S."/>
            <person name="Guldener U."/>
            <person name="Henrissat B."/>
            <person name="Howlett B.J."/>
            <person name="Kodira C."/>
            <person name="Kretschmer M."/>
            <person name="Lappartient A."/>
            <person name="Leroch M."/>
            <person name="Levis C."/>
            <person name="Mauceli E."/>
            <person name="Neuveglise C."/>
            <person name="Oeser B."/>
            <person name="Pearson M."/>
            <person name="Poulain J."/>
            <person name="Poussereau N."/>
            <person name="Quesneville H."/>
            <person name="Rascle C."/>
            <person name="Schumacher J."/>
            <person name="Segurens B."/>
            <person name="Sexton A."/>
            <person name="Silva E."/>
            <person name="Sirven C."/>
            <person name="Soanes D.M."/>
            <person name="Talbot N.J."/>
            <person name="Templeton M."/>
            <person name="Yandava C."/>
            <person name="Yarden O."/>
            <person name="Zeng Q."/>
            <person name="Rollins J.A."/>
            <person name="Lebrun M.H."/>
            <person name="Dickman M."/>
        </authorList>
    </citation>
    <scope>NUCLEOTIDE SEQUENCE [LARGE SCALE GENOMIC DNA]</scope>
    <source>
        <strain evidence="3">T4</strain>
    </source>
</reference>
<dbReference type="EMBL" id="FQ790357">
    <property type="protein sequence ID" value="CCD55690.1"/>
    <property type="molecule type" value="Genomic_DNA"/>
</dbReference>
<protein>
    <submittedName>
        <fullName evidence="2">Uncharacterized protein</fullName>
    </submittedName>
</protein>
<dbReference type="InParanoid" id="G2YVP2"/>
<dbReference type="AlphaFoldDB" id="G2YVP2"/>
<gene>
    <name evidence="2" type="ORF">BofuT4_P152520.1</name>
</gene>
<dbReference type="HOGENOM" id="CLU_2704554_0_0_1"/>
<evidence type="ECO:0000313" key="2">
    <source>
        <dbReference type="EMBL" id="CCD55690.1"/>
    </source>
</evidence>
<dbReference type="OrthoDB" id="10556965at2759"/>
<feature type="region of interest" description="Disordered" evidence="1">
    <location>
        <begin position="1"/>
        <end position="36"/>
    </location>
</feature>
<accession>G2YVP2</accession>
<name>G2YVP2_BOTF4</name>
<organism evidence="2 3">
    <name type="scientific">Botryotinia fuckeliana (strain T4)</name>
    <name type="common">Noble rot fungus</name>
    <name type="synonym">Botrytis cinerea</name>
    <dbReference type="NCBI Taxonomy" id="999810"/>
    <lineage>
        <taxon>Eukaryota</taxon>
        <taxon>Fungi</taxon>
        <taxon>Dikarya</taxon>
        <taxon>Ascomycota</taxon>
        <taxon>Pezizomycotina</taxon>
        <taxon>Leotiomycetes</taxon>
        <taxon>Helotiales</taxon>
        <taxon>Sclerotiniaceae</taxon>
        <taxon>Botrytis</taxon>
    </lineage>
</organism>
<proteinExistence type="predicted"/>
<sequence length="73" mass="8317">MDPLTEYEQQLQSLEHENKQRQTRARKAKTPQNGSFMCDSAESPCLLDVQLEMLRRSMTSDSHGGKTDSTTSR</sequence>
<dbReference type="Proteomes" id="UP000008177">
    <property type="component" value="Unplaced contigs"/>
</dbReference>